<evidence type="ECO:0000256" key="1">
    <source>
        <dbReference type="SAM" id="MobiDB-lite"/>
    </source>
</evidence>
<evidence type="ECO:0000313" key="2">
    <source>
        <dbReference type="EMBL" id="KAK1931362.1"/>
    </source>
</evidence>
<keyword evidence="3" id="KW-1185">Reference proteome</keyword>
<feature type="region of interest" description="Disordered" evidence="1">
    <location>
        <begin position="495"/>
        <end position="522"/>
    </location>
</feature>
<dbReference type="Proteomes" id="UP001259832">
    <property type="component" value="Unassembled WGS sequence"/>
</dbReference>
<sequence>MLKPAFKLLMPKDMSSSQDEPTTETAVDTTDGSLLDEEQRQEEKRWREELNNQRAEVGEAEETCVFLFEDLLAAIFEEMQVRTQNASLFATSARWMCALAFEAVEMSASEPADSLDRVPDEGSGRQQVLKLQDPQRCRSSSAESPQPLIFLRRLFHFLDKTSDRAELELQRFLPSEAISSLSSKRKLLIAGNGRERHEWCIPVEQIPTFLKELLAKGLVSVMPSTIDFVIAVNRETLDKKQAHMALSHLLQLVQNAVLTAEEQEQPSEPNKTDIPAPHSQIFQTEVKVTFPRVGPKQELLSSFLEEIPPQAIAIDYRAPGQVAKKSARSAANPSQRAISRKILLLMAPSPRQGSRWKTLRHRLIVPPTESKATTITAEADMEFNLGRSPGKLSSVDGWKPAGLPSESQETLDTAALSNIFALGTPRQLSAQELARRNDLLAHLEREAVRAQRRATTTVITSMSLNSPAKRENDGAVADQFQAYVSANSLVTTGIESGVLSPTRPQQRDAGTTRSRGRSTLQRSKFELERDSLTFAVSDGNAHVREETRLSTLCSPIKRPRASLDPTPPDTPGRPIQTASMFAHLPHLDSSRLAVGVSAVIRGIEKHGPRRNPSRKSRLQLHNYSAAFEDPDTNEYIGQVPFSPVRTNVTKGSPVGKEDAYRLPAIPVMSPIKPSPPKHVAFKFQPDVDSKRIPVTISPKAQIRQRPAKTKQPVWETKTQSPPRARNHHFASGKVFRKLQQFEDEERDNSFHQPLAPRRNVLPTSEYD</sequence>
<comment type="caution">
    <text evidence="2">The sequence shown here is derived from an EMBL/GenBank/DDBJ whole genome shotgun (WGS) entry which is preliminary data.</text>
</comment>
<proteinExistence type="predicted"/>
<dbReference type="EMBL" id="JASMQC010000034">
    <property type="protein sequence ID" value="KAK1931362.1"/>
    <property type="molecule type" value="Genomic_DNA"/>
</dbReference>
<accession>A0AAD9G4K9</accession>
<name>A0AAD9G4K9_9STRA</name>
<feature type="region of interest" description="Disordered" evidence="1">
    <location>
        <begin position="110"/>
        <end position="142"/>
    </location>
</feature>
<feature type="region of interest" description="Disordered" evidence="1">
    <location>
        <begin position="700"/>
        <end position="767"/>
    </location>
</feature>
<protein>
    <submittedName>
        <fullName evidence="2">Uncharacterized protein</fullName>
    </submittedName>
</protein>
<dbReference type="AlphaFoldDB" id="A0AAD9G4K9"/>
<reference evidence="2" key="1">
    <citation type="submission" date="2023-08" db="EMBL/GenBank/DDBJ databases">
        <title>Reference Genome Resource for the Citrus Pathogen Phytophthora citrophthora.</title>
        <authorList>
            <person name="Moller H."/>
            <person name="Coetzee B."/>
            <person name="Rose L.J."/>
            <person name="Van Niekerk J.M."/>
        </authorList>
    </citation>
    <scope>NUCLEOTIDE SEQUENCE</scope>
    <source>
        <strain evidence="2">STE-U-9442</strain>
    </source>
</reference>
<evidence type="ECO:0000313" key="3">
    <source>
        <dbReference type="Proteomes" id="UP001259832"/>
    </source>
</evidence>
<feature type="region of interest" description="Disordered" evidence="1">
    <location>
        <begin position="10"/>
        <end position="44"/>
    </location>
</feature>
<gene>
    <name evidence="2" type="ORF">P3T76_013118</name>
</gene>
<organism evidence="2 3">
    <name type="scientific">Phytophthora citrophthora</name>
    <dbReference type="NCBI Taxonomy" id="4793"/>
    <lineage>
        <taxon>Eukaryota</taxon>
        <taxon>Sar</taxon>
        <taxon>Stramenopiles</taxon>
        <taxon>Oomycota</taxon>
        <taxon>Peronosporomycetes</taxon>
        <taxon>Peronosporales</taxon>
        <taxon>Peronosporaceae</taxon>
        <taxon>Phytophthora</taxon>
    </lineage>
</organism>
<feature type="compositionally biased region" description="Polar residues" evidence="1">
    <location>
        <begin position="502"/>
        <end position="522"/>
    </location>
</feature>
<feature type="compositionally biased region" description="Basic and acidic residues" evidence="1">
    <location>
        <begin position="114"/>
        <end position="123"/>
    </location>
</feature>
<feature type="compositionally biased region" description="Polar residues" evidence="1">
    <location>
        <begin position="14"/>
        <end position="32"/>
    </location>
</feature>
<feature type="compositionally biased region" description="Basic residues" evidence="1">
    <location>
        <begin position="724"/>
        <end position="736"/>
    </location>
</feature>